<dbReference type="Gene3D" id="3.40.50.12780">
    <property type="entry name" value="N-terminal domain of ligase-like"/>
    <property type="match status" value="1"/>
</dbReference>
<keyword evidence="3" id="KW-1185">Reference proteome</keyword>
<evidence type="ECO:0000259" key="1">
    <source>
        <dbReference type="Pfam" id="PF04443"/>
    </source>
</evidence>
<reference evidence="3" key="1">
    <citation type="journal article" date="2019" name="Int. J. Syst. Evol. Microbiol.">
        <title>The Global Catalogue of Microorganisms (GCM) 10K type strain sequencing project: providing services to taxonomists for standard genome sequencing and annotation.</title>
        <authorList>
            <consortium name="The Broad Institute Genomics Platform"/>
            <consortium name="The Broad Institute Genome Sequencing Center for Infectious Disease"/>
            <person name="Wu L."/>
            <person name="Ma J."/>
        </authorList>
    </citation>
    <scope>NUCLEOTIDE SEQUENCE [LARGE SCALE GENOMIC DNA]</scope>
    <source>
        <strain evidence="3">CCUG 57942</strain>
    </source>
</reference>
<proteinExistence type="predicted"/>
<sequence>MRFPFTPILYAIPQHIMPDYQLLLAEIDCFIRSPHRSQHDFDSLALLLHGYQKANNPNYAALCHQSKAHAHNDIPALTTDAFKFHSPPSCLTDKQIATTFMTSGTTGEMRGKHHFRDTTLYETSIIECWKNLKLPKINTLLILTPTPHEAPHSSLAHMMETLRTHLSPSANYLINQDTIYLQLLKDTVASGKPVTLLGTALAFLNLFEQLDQPLSLPPGSWAMETGGYKGSGRDLNKQNLYQQFQSFLSLPPDSIWNEYSMTELSSQFYTHGLDRPHNAPHWTKISVIDPETDLPVNPGDSGYLVIHDLANIDSVAKIRTQDIAIYHDERTFTLIGRDPSALPRGCSRSIDEALNASE</sequence>
<gene>
    <name evidence="2" type="ORF">ACFSW8_00525</name>
</gene>
<accession>A0ABW4Z6N8</accession>
<dbReference type="Pfam" id="PF04443">
    <property type="entry name" value="LuxE"/>
    <property type="match status" value="1"/>
</dbReference>
<name>A0ABW4Z6N8_9BACT</name>
<feature type="domain" description="Acyl-protein synthetase LuxE" evidence="1">
    <location>
        <begin position="44"/>
        <end position="354"/>
    </location>
</feature>
<comment type="caution">
    <text evidence="2">The sequence shown here is derived from an EMBL/GenBank/DDBJ whole genome shotgun (WGS) entry which is preliminary data.</text>
</comment>
<evidence type="ECO:0000313" key="2">
    <source>
        <dbReference type="EMBL" id="MFD2157377.1"/>
    </source>
</evidence>
<dbReference type="RefSeq" id="WP_377091258.1">
    <property type="nucleotide sequence ID" value="NZ_JBHSJL010000014.1"/>
</dbReference>
<evidence type="ECO:0000313" key="3">
    <source>
        <dbReference type="Proteomes" id="UP001597389"/>
    </source>
</evidence>
<protein>
    <recommendedName>
        <fullName evidence="1">Acyl-protein synthetase LuxE domain-containing protein</fullName>
    </recommendedName>
</protein>
<dbReference type="InterPro" id="IPR007534">
    <property type="entry name" value="LuxE"/>
</dbReference>
<dbReference type="Proteomes" id="UP001597389">
    <property type="component" value="Unassembled WGS sequence"/>
</dbReference>
<dbReference type="InterPro" id="IPR042099">
    <property type="entry name" value="ANL_N_sf"/>
</dbReference>
<dbReference type="SUPFAM" id="SSF56801">
    <property type="entry name" value="Acetyl-CoA synthetase-like"/>
    <property type="match status" value="1"/>
</dbReference>
<organism evidence="2 3">
    <name type="scientific">Rubritalea tangerina</name>
    <dbReference type="NCBI Taxonomy" id="430798"/>
    <lineage>
        <taxon>Bacteria</taxon>
        <taxon>Pseudomonadati</taxon>
        <taxon>Verrucomicrobiota</taxon>
        <taxon>Verrucomicrobiia</taxon>
        <taxon>Verrucomicrobiales</taxon>
        <taxon>Rubritaleaceae</taxon>
        <taxon>Rubritalea</taxon>
    </lineage>
</organism>
<dbReference type="EMBL" id="JBHUJB010000005">
    <property type="protein sequence ID" value="MFD2157377.1"/>
    <property type="molecule type" value="Genomic_DNA"/>
</dbReference>